<feature type="compositionally biased region" description="Basic and acidic residues" evidence="1">
    <location>
        <begin position="99"/>
        <end position="109"/>
    </location>
</feature>
<sequence length="673" mass="72324">MAAKISGPSSHITHDIRRRIRHQQHHPYPSSPPPASCGIEKGDRPILEAGRMCSKGPGESTKDQRHANHMYTYGSSLSILGATSTGLPASLSLGVRHDAGRARPSHEGIPRSPKRPASTERQNAEASHAEEGSSQMNETMHVQDDGAVSTLRHPIQPAAHGGGDMCPSDHDRQGGAIYVRGACTHTAAHLFAAASKFAAAKAARRVLSTGDVRWGGFSLTIPPRPAPAQAEMSASQSGQASGACTLPGLKPNHPNWQNQDSFFLVEVGQEASRREAGAEVPASPLKPASVASLYAVLDGHGEQGHLVSQFVRHHLPSHLRNTGYDVLEAFSIMQQELASCPSLKVACSGCTCVLVLARASGEGEGQEGMRLTVANLGDSRCVLGRRRRSRPGTGPGKSDAGQGKESVLGVGAHLLGKPLDSPLPQHTPHSQLDGSRSDGSRRRACPHVRAVPLTQDHKPDRPDEFRRILAAGGQVGYRQYAYPHPSPGPSHHRHASDPKLLPPVTLGPARLWYQYRGDRNGLAMSRSFGDTAVHAVGGTSQPEVMEYLVKGGRREGGKTCIGREEEEGGEGVMHEKGMEVEDEEDAFLILASDGLWDVVDNQEAVEIVDRYARASSRAGEMRERGGKEGTWQPRKAAAALVSFARSRWEYLSPLSIDDITCVVVRLPSPRERR</sequence>
<dbReference type="InterPro" id="IPR015655">
    <property type="entry name" value="PP2C"/>
</dbReference>
<dbReference type="CDD" id="cd00143">
    <property type="entry name" value="PP2Cc"/>
    <property type="match status" value="1"/>
</dbReference>
<feature type="region of interest" description="Disordered" evidence="1">
    <location>
        <begin position="1"/>
        <end position="42"/>
    </location>
</feature>
<proteinExistence type="predicted"/>
<feature type="region of interest" description="Disordered" evidence="1">
    <location>
        <begin position="99"/>
        <end position="137"/>
    </location>
</feature>
<dbReference type="OrthoDB" id="10264738at2759"/>
<organism evidence="3 4">
    <name type="scientific">Nannochloropsis salina CCMP1776</name>
    <dbReference type="NCBI Taxonomy" id="1027361"/>
    <lineage>
        <taxon>Eukaryota</taxon>
        <taxon>Sar</taxon>
        <taxon>Stramenopiles</taxon>
        <taxon>Ochrophyta</taxon>
        <taxon>Eustigmatophyceae</taxon>
        <taxon>Eustigmatales</taxon>
        <taxon>Monodopsidaceae</taxon>
        <taxon>Microchloropsis</taxon>
        <taxon>Microchloropsis salina</taxon>
    </lineage>
</organism>
<dbReference type="Proteomes" id="UP000355283">
    <property type="component" value="Unassembled WGS sequence"/>
</dbReference>
<feature type="region of interest" description="Disordered" evidence="1">
    <location>
        <begin position="225"/>
        <end position="251"/>
    </location>
</feature>
<evidence type="ECO:0000256" key="1">
    <source>
        <dbReference type="SAM" id="MobiDB-lite"/>
    </source>
</evidence>
<evidence type="ECO:0000313" key="3">
    <source>
        <dbReference type="EMBL" id="TFJ85476.1"/>
    </source>
</evidence>
<dbReference type="Pfam" id="PF00481">
    <property type="entry name" value="PP2C"/>
    <property type="match status" value="2"/>
</dbReference>
<feature type="domain" description="PPM-type phosphatase" evidence="2">
    <location>
        <begin position="275"/>
        <end position="666"/>
    </location>
</feature>
<dbReference type="SMART" id="SM00332">
    <property type="entry name" value="PP2Cc"/>
    <property type="match status" value="1"/>
</dbReference>
<dbReference type="SUPFAM" id="SSF81606">
    <property type="entry name" value="PP2C-like"/>
    <property type="match status" value="1"/>
</dbReference>
<name>A0A4D9D281_9STRA</name>
<dbReference type="PROSITE" id="PS51746">
    <property type="entry name" value="PPM_2"/>
    <property type="match status" value="1"/>
</dbReference>
<feature type="region of interest" description="Disordered" evidence="1">
    <location>
        <begin position="384"/>
        <end position="461"/>
    </location>
</feature>
<gene>
    <name evidence="3" type="ORF">NSK_002986</name>
</gene>
<dbReference type="GO" id="GO:0004722">
    <property type="term" value="F:protein serine/threonine phosphatase activity"/>
    <property type="evidence" value="ECO:0007669"/>
    <property type="project" value="InterPro"/>
</dbReference>
<accession>A0A4D9D281</accession>
<feature type="compositionally biased region" description="Basic residues" evidence="1">
    <location>
        <begin position="16"/>
        <end position="25"/>
    </location>
</feature>
<dbReference type="AlphaFoldDB" id="A0A4D9D281"/>
<dbReference type="PANTHER" id="PTHR47992">
    <property type="entry name" value="PROTEIN PHOSPHATASE"/>
    <property type="match status" value="1"/>
</dbReference>
<keyword evidence="4" id="KW-1185">Reference proteome</keyword>
<dbReference type="EMBL" id="SDOX01000011">
    <property type="protein sequence ID" value="TFJ85476.1"/>
    <property type="molecule type" value="Genomic_DNA"/>
</dbReference>
<evidence type="ECO:0000313" key="4">
    <source>
        <dbReference type="Proteomes" id="UP000355283"/>
    </source>
</evidence>
<dbReference type="Gene3D" id="3.60.40.10">
    <property type="entry name" value="PPM-type phosphatase domain"/>
    <property type="match status" value="1"/>
</dbReference>
<feature type="compositionally biased region" description="Low complexity" evidence="1">
    <location>
        <begin position="228"/>
        <end position="243"/>
    </location>
</feature>
<protein>
    <recommendedName>
        <fullName evidence="2">PPM-type phosphatase domain-containing protein</fullName>
    </recommendedName>
</protein>
<reference evidence="3 4" key="1">
    <citation type="submission" date="2019-01" db="EMBL/GenBank/DDBJ databases">
        <title>Nuclear Genome Assembly of the Microalgal Biofuel strain Nannochloropsis salina CCMP1776.</title>
        <authorList>
            <person name="Hovde B."/>
        </authorList>
    </citation>
    <scope>NUCLEOTIDE SEQUENCE [LARGE SCALE GENOMIC DNA]</scope>
    <source>
        <strain evidence="3 4">CCMP1776</strain>
    </source>
</reference>
<evidence type="ECO:0000259" key="2">
    <source>
        <dbReference type="PROSITE" id="PS51746"/>
    </source>
</evidence>
<dbReference type="InterPro" id="IPR001932">
    <property type="entry name" value="PPM-type_phosphatase-like_dom"/>
</dbReference>
<comment type="caution">
    <text evidence="3">The sequence shown here is derived from an EMBL/GenBank/DDBJ whole genome shotgun (WGS) entry which is preliminary data.</text>
</comment>
<dbReference type="InterPro" id="IPR036457">
    <property type="entry name" value="PPM-type-like_dom_sf"/>
</dbReference>